<keyword evidence="2 6" id="KW-0689">Ribosomal protein</keyword>
<evidence type="ECO:0000313" key="6">
    <source>
        <dbReference type="EMBL" id="WMI30412.1"/>
    </source>
</evidence>
<dbReference type="NCBIfam" id="NF001099">
    <property type="entry name" value="PRK00132.1"/>
    <property type="match status" value="1"/>
</dbReference>
<name>A0AA51BKL8_9BACT</name>
<dbReference type="InterPro" id="IPR023035">
    <property type="entry name" value="Ribosomal_uS9_bac/plastid"/>
</dbReference>
<dbReference type="EMBL" id="CP128385">
    <property type="protein sequence ID" value="WMI30412.1"/>
    <property type="molecule type" value="Genomic_DNA"/>
</dbReference>
<sequence length="124" mass="14346">MLVGKKKRAVARVILSRGNGVFWVNNKDIKDYFSKENDRIVSRETLSILSISKVFNVRSFVKGGGLSSQAYAIRSALCKGIQENYIRSRFILKPLKYLRRDCKIKERKKTGKPKARKSFQFSKR</sequence>
<dbReference type="PANTHER" id="PTHR21569:SF1">
    <property type="entry name" value="SMALL RIBOSOMAL SUBUNIT PROTEIN US9M"/>
    <property type="match status" value="1"/>
</dbReference>
<dbReference type="GO" id="GO:0022627">
    <property type="term" value="C:cytosolic small ribosomal subunit"/>
    <property type="evidence" value="ECO:0007669"/>
    <property type="project" value="TreeGrafter"/>
</dbReference>
<dbReference type="Proteomes" id="UP001238843">
    <property type="component" value="Chromosome"/>
</dbReference>
<organism evidence="6">
    <name type="scientific">Candidatus Organicella extenuata</name>
    <dbReference type="NCBI Taxonomy" id="2841811"/>
    <lineage>
        <taxon>Bacteria</taxon>
        <taxon>Pseudomonadati</taxon>
        <taxon>Verrucomicrobiota</taxon>
        <taxon>Candidatus Organicella</taxon>
    </lineage>
</organism>
<dbReference type="GO" id="GO:0003723">
    <property type="term" value="F:RNA binding"/>
    <property type="evidence" value="ECO:0007669"/>
    <property type="project" value="TreeGrafter"/>
</dbReference>
<dbReference type="SUPFAM" id="SSF54211">
    <property type="entry name" value="Ribosomal protein S5 domain 2-like"/>
    <property type="match status" value="1"/>
</dbReference>
<reference evidence="6" key="2">
    <citation type="submission" date="2023-06" db="EMBL/GenBank/DDBJ databases">
        <authorList>
            <person name="Williams T.J."/>
            <person name="Allen M.A."/>
            <person name="Ivanova N."/>
            <person name="Huntemann M."/>
            <person name="Haque S."/>
            <person name="Hancock A.M."/>
            <person name="Brazendale S."/>
            <person name="Cavicchioli R."/>
        </authorList>
    </citation>
    <scope>NUCLEOTIDE SEQUENCE</scope>
    <source>
        <strain evidence="6">MAG_Ga0307966_1000010</strain>
    </source>
</reference>
<proteinExistence type="inferred from homology"/>
<dbReference type="InterPro" id="IPR000754">
    <property type="entry name" value="Ribosomal_uS9"/>
</dbReference>
<reference evidence="6" key="1">
    <citation type="journal article" date="2021" name="Front. Microbiol.">
        <title>Genome Analysis of a Verrucomicrobial Endosymbiont With a Tiny Genome Discovered in an Antarctic Lake.</title>
        <authorList>
            <person name="Williams T.J."/>
            <person name="Allen M.A."/>
            <person name="Ivanova N."/>
            <person name="Huntemann M."/>
            <person name="Haque S."/>
            <person name="Hancock A.M."/>
            <person name="Brazendale S."/>
            <person name="Cavicchioli R."/>
        </authorList>
    </citation>
    <scope>NUCLEOTIDE SEQUENCE</scope>
    <source>
        <strain evidence="6">MAG_Ga0307966_1000010</strain>
    </source>
</reference>
<dbReference type="AlphaFoldDB" id="A0AA51BKL8"/>
<keyword evidence="3" id="KW-0687">Ribonucleoprotein</keyword>
<dbReference type="GO" id="GO:0003735">
    <property type="term" value="F:structural constituent of ribosome"/>
    <property type="evidence" value="ECO:0007669"/>
    <property type="project" value="InterPro"/>
</dbReference>
<protein>
    <recommendedName>
        <fullName evidence="4">Small ribosomal subunit protein uS9</fullName>
    </recommendedName>
    <alternativeName>
        <fullName evidence="5">30S ribosomal protein S9</fullName>
    </alternativeName>
</protein>
<evidence type="ECO:0000256" key="4">
    <source>
        <dbReference type="ARBA" id="ARBA00035259"/>
    </source>
</evidence>
<comment type="similarity">
    <text evidence="1">Belongs to the universal ribosomal protein uS9 family.</text>
</comment>
<gene>
    <name evidence="6" type="primary">rpsI</name>
    <name evidence="6" type="ORF">QTO32_00610</name>
</gene>
<dbReference type="Pfam" id="PF00380">
    <property type="entry name" value="Ribosomal_S9"/>
    <property type="match status" value="1"/>
</dbReference>
<dbReference type="PANTHER" id="PTHR21569">
    <property type="entry name" value="RIBOSOMAL PROTEIN S9"/>
    <property type="match status" value="1"/>
</dbReference>
<dbReference type="Gene3D" id="3.30.230.10">
    <property type="match status" value="1"/>
</dbReference>
<accession>A0AA51BKL8</accession>
<dbReference type="InterPro" id="IPR014721">
    <property type="entry name" value="Ribsml_uS5_D2-typ_fold_subgr"/>
</dbReference>
<evidence type="ECO:0000256" key="3">
    <source>
        <dbReference type="ARBA" id="ARBA00023274"/>
    </source>
</evidence>
<evidence type="ECO:0000256" key="1">
    <source>
        <dbReference type="ARBA" id="ARBA00005251"/>
    </source>
</evidence>
<dbReference type="InterPro" id="IPR020568">
    <property type="entry name" value="Ribosomal_Su5_D2-typ_SF"/>
</dbReference>
<dbReference type="GO" id="GO:0006412">
    <property type="term" value="P:translation"/>
    <property type="evidence" value="ECO:0007669"/>
    <property type="project" value="InterPro"/>
</dbReference>
<evidence type="ECO:0000256" key="2">
    <source>
        <dbReference type="ARBA" id="ARBA00022980"/>
    </source>
</evidence>
<evidence type="ECO:0000256" key="5">
    <source>
        <dbReference type="ARBA" id="ARBA00035523"/>
    </source>
</evidence>